<keyword evidence="2" id="KW-0201">Cytochrome c-type biogenesis</keyword>
<evidence type="ECO:0000259" key="7">
    <source>
        <dbReference type="PROSITE" id="PS51352"/>
    </source>
</evidence>
<dbReference type="CDD" id="cd02966">
    <property type="entry name" value="TlpA_like_family"/>
    <property type="match status" value="1"/>
</dbReference>
<dbReference type="GO" id="GO:0016209">
    <property type="term" value="F:antioxidant activity"/>
    <property type="evidence" value="ECO:0007669"/>
    <property type="project" value="InterPro"/>
</dbReference>
<dbReference type="Gene3D" id="3.40.30.10">
    <property type="entry name" value="Glutaredoxin"/>
    <property type="match status" value="1"/>
</dbReference>
<dbReference type="OrthoDB" id="9794348at2"/>
<dbReference type="InterPro" id="IPR036249">
    <property type="entry name" value="Thioredoxin-like_sf"/>
</dbReference>
<gene>
    <name evidence="8" type="ORF">EHV08_04825</name>
</gene>
<reference evidence="8 9" key="1">
    <citation type="submission" date="2018-12" db="EMBL/GenBank/DDBJ databases">
        <title>Genome sequencing of Prevotella sp. KCOM 3155 (= JS262).</title>
        <authorList>
            <person name="Kook J.-K."/>
            <person name="Park S.-N."/>
            <person name="Lim Y.K."/>
        </authorList>
    </citation>
    <scope>NUCLEOTIDE SEQUENCE [LARGE SCALE GENOMIC DNA]</scope>
    <source>
        <strain evidence="8 9">KCOM 3155</strain>
    </source>
</reference>
<proteinExistence type="predicted"/>
<feature type="signal peptide" evidence="6">
    <location>
        <begin position="1"/>
        <end position="19"/>
    </location>
</feature>
<evidence type="ECO:0000256" key="1">
    <source>
        <dbReference type="ARBA" id="ARBA00004196"/>
    </source>
</evidence>
<dbReference type="PROSITE" id="PS51352">
    <property type="entry name" value="THIOREDOXIN_2"/>
    <property type="match status" value="1"/>
</dbReference>
<evidence type="ECO:0000256" key="5">
    <source>
        <dbReference type="SAM" id="Coils"/>
    </source>
</evidence>
<organism evidence="8 9">
    <name type="scientific">Prevotella koreensis</name>
    <dbReference type="NCBI Taxonomy" id="2490854"/>
    <lineage>
        <taxon>Bacteria</taxon>
        <taxon>Pseudomonadati</taxon>
        <taxon>Bacteroidota</taxon>
        <taxon>Bacteroidia</taxon>
        <taxon>Bacteroidales</taxon>
        <taxon>Prevotellaceae</taxon>
        <taxon>Prevotella</taxon>
    </lineage>
</organism>
<feature type="coiled-coil region" evidence="5">
    <location>
        <begin position="52"/>
        <end position="79"/>
    </location>
</feature>
<dbReference type="GO" id="GO:0016491">
    <property type="term" value="F:oxidoreductase activity"/>
    <property type="evidence" value="ECO:0007669"/>
    <property type="project" value="InterPro"/>
</dbReference>
<dbReference type="InterPro" id="IPR013766">
    <property type="entry name" value="Thioredoxin_domain"/>
</dbReference>
<evidence type="ECO:0000256" key="3">
    <source>
        <dbReference type="ARBA" id="ARBA00023157"/>
    </source>
</evidence>
<evidence type="ECO:0000313" key="9">
    <source>
        <dbReference type="Proteomes" id="UP000278983"/>
    </source>
</evidence>
<accession>A0A432LK06</accession>
<dbReference type="AlphaFoldDB" id="A0A432LK06"/>
<dbReference type="SUPFAM" id="SSF52833">
    <property type="entry name" value="Thioredoxin-like"/>
    <property type="match status" value="1"/>
</dbReference>
<dbReference type="InterPro" id="IPR050553">
    <property type="entry name" value="Thioredoxin_ResA/DsbE_sf"/>
</dbReference>
<keyword evidence="4" id="KW-0676">Redox-active center</keyword>
<name>A0A432LK06_9BACT</name>
<evidence type="ECO:0000256" key="2">
    <source>
        <dbReference type="ARBA" id="ARBA00022748"/>
    </source>
</evidence>
<evidence type="ECO:0000256" key="4">
    <source>
        <dbReference type="ARBA" id="ARBA00023284"/>
    </source>
</evidence>
<comment type="subcellular location">
    <subcellularLocation>
        <location evidence="1">Cell envelope</location>
    </subcellularLocation>
</comment>
<feature type="chain" id="PRO_5019052178" evidence="6">
    <location>
        <begin position="20"/>
        <end position="276"/>
    </location>
</feature>
<dbReference type="InterPro" id="IPR000866">
    <property type="entry name" value="AhpC/TSA"/>
</dbReference>
<keyword evidence="6" id="KW-0732">Signal</keyword>
<dbReference type="GO" id="GO:0017004">
    <property type="term" value="P:cytochrome complex assembly"/>
    <property type="evidence" value="ECO:0007669"/>
    <property type="project" value="UniProtKB-KW"/>
</dbReference>
<dbReference type="PANTHER" id="PTHR42852">
    <property type="entry name" value="THIOL:DISULFIDE INTERCHANGE PROTEIN DSBE"/>
    <property type="match status" value="1"/>
</dbReference>
<dbReference type="PANTHER" id="PTHR42852:SF6">
    <property type="entry name" value="THIOL:DISULFIDE INTERCHANGE PROTEIN DSBE"/>
    <property type="match status" value="1"/>
</dbReference>
<keyword evidence="9" id="KW-1185">Reference proteome</keyword>
<feature type="domain" description="Thioredoxin" evidence="7">
    <location>
        <begin position="135"/>
        <end position="272"/>
    </location>
</feature>
<keyword evidence="5" id="KW-0175">Coiled coil</keyword>
<evidence type="ECO:0000256" key="6">
    <source>
        <dbReference type="SAM" id="SignalP"/>
    </source>
</evidence>
<dbReference type="EMBL" id="RYYU01000001">
    <property type="protein sequence ID" value="RUL59151.1"/>
    <property type="molecule type" value="Genomic_DNA"/>
</dbReference>
<evidence type="ECO:0000313" key="8">
    <source>
        <dbReference type="EMBL" id="RUL59151.1"/>
    </source>
</evidence>
<dbReference type="Pfam" id="PF00578">
    <property type="entry name" value="AhpC-TSA"/>
    <property type="match status" value="1"/>
</dbReference>
<dbReference type="Proteomes" id="UP000278983">
    <property type="component" value="Unassembled WGS sequence"/>
</dbReference>
<comment type="caution">
    <text evidence="8">The sequence shown here is derived from an EMBL/GenBank/DDBJ whole genome shotgun (WGS) entry which is preliminary data.</text>
</comment>
<protein>
    <submittedName>
        <fullName evidence="8">Redoxin domain-containing protein</fullName>
    </submittedName>
</protein>
<sequence length="276" mass="31652">MKRIVFLIMVALVSTFAMAQAETIRTNPDFWKSKYTKAINHISEISQKFANEELDKEQKDLLIKEYNKAEEELISIAKEVVKSGDDPEFIEEVVMQIGGMVDYEDLLVLMPKDAPYFNKPDFKGLRLHMEMLAKRAPGVIYTDLKMQDMNGKERSLSEWCAKGNYVLVDFWASWCRPCREEMPNVVEAYKRYHDKGFDVVGVSYDTDKEAWRKAVNDLGLSWHHISDFKGWDCAATFVYGIEGIPANILVDPTGKIVASDLRAEGLLEKLAEIYKD</sequence>
<keyword evidence="3" id="KW-1015">Disulfide bond</keyword>
<dbReference type="GO" id="GO:0030313">
    <property type="term" value="C:cell envelope"/>
    <property type="evidence" value="ECO:0007669"/>
    <property type="project" value="UniProtKB-SubCell"/>
</dbReference>